<dbReference type="AlphaFoldDB" id="R4WIZ8"/>
<organism evidence="4">
    <name type="scientific">Riptortus pedestris</name>
    <name type="common">Bean bug</name>
    <dbReference type="NCBI Taxonomy" id="329032"/>
    <lineage>
        <taxon>Eukaryota</taxon>
        <taxon>Metazoa</taxon>
        <taxon>Ecdysozoa</taxon>
        <taxon>Arthropoda</taxon>
        <taxon>Hexapoda</taxon>
        <taxon>Insecta</taxon>
        <taxon>Pterygota</taxon>
        <taxon>Neoptera</taxon>
        <taxon>Paraneoptera</taxon>
        <taxon>Hemiptera</taxon>
        <taxon>Heteroptera</taxon>
        <taxon>Panheteroptera</taxon>
        <taxon>Pentatomomorpha</taxon>
        <taxon>Coreoidea</taxon>
        <taxon>Alydidae</taxon>
        <taxon>Riptortus</taxon>
    </lineage>
</organism>
<comment type="similarity">
    <text evidence="1">Belongs to the eukaryotic ribosomal protein eL27 family.</text>
</comment>
<dbReference type="InterPro" id="IPR041991">
    <property type="entry name" value="Ribosomal_eL27_KOW"/>
</dbReference>
<dbReference type="FunFam" id="2.30.30.770:FF:000002">
    <property type="entry name" value="60S ribosomal protein L27"/>
    <property type="match status" value="1"/>
</dbReference>
<name>R4WIZ8_RIPPE</name>
<dbReference type="PANTHER" id="PTHR10497">
    <property type="entry name" value="60S RIBOSOMAL PROTEIN L27"/>
    <property type="match status" value="1"/>
</dbReference>
<keyword evidence="3" id="KW-0687">Ribonucleoprotein</keyword>
<dbReference type="InterPro" id="IPR001141">
    <property type="entry name" value="Ribosomal_eL27"/>
</dbReference>
<proteinExistence type="evidence at transcript level"/>
<dbReference type="GO" id="GO:0003735">
    <property type="term" value="F:structural constituent of ribosome"/>
    <property type="evidence" value="ECO:0007669"/>
    <property type="project" value="InterPro"/>
</dbReference>
<dbReference type="CDD" id="cd06090">
    <property type="entry name" value="KOW_RPL27"/>
    <property type="match status" value="1"/>
</dbReference>
<dbReference type="GO" id="GO:0005840">
    <property type="term" value="C:ribosome"/>
    <property type="evidence" value="ECO:0007669"/>
    <property type="project" value="UniProtKB-KW"/>
</dbReference>
<evidence type="ECO:0000256" key="2">
    <source>
        <dbReference type="ARBA" id="ARBA00022980"/>
    </source>
</evidence>
<evidence type="ECO:0000313" key="4">
    <source>
        <dbReference type="EMBL" id="BAN20680.1"/>
    </source>
</evidence>
<sequence>MAKFLKPGKVVILTAGRYAGHKAVILQNSDTGSKERPYGRALLAGIKKYPKKVIRGMSKQRIARRSQVGIFLRIVNHKHFLPTRYNVDFSKELRGKINVADASKRSKSRRLVKRLFQARYNAGSNAWFFQRLRF</sequence>
<dbReference type="SUPFAM" id="SSF50104">
    <property type="entry name" value="Translation proteins SH3-like domain"/>
    <property type="match status" value="1"/>
</dbReference>
<keyword evidence="2 4" id="KW-0689">Ribosomal protein</keyword>
<dbReference type="EMBL" id="AK417465">
    <property type="protein sequence ID" value="BAN20680.1"/>
    <property type="molecule type" value="mRNA"/>
</dbReference>
<reference evidence="4" key="1">
    <citation type="journal article" date="2013" name="PLoS ONE">
        <title>Gene expression in gut symbiotic organ of stinkbug affected by extracellular bacterial symbiont.</title>
        <authorList>
            <person name="Futahashi R."/>
            <person name="Tanaka K."/>
            <person name="Tanahashi M."/>
            <person name="Nikoh N."/>
            <person name="Kikuchi Y."/>
            <person name="Lee B.L."/>
            <person name="Fukatsu T."/>
        </authorList>
    </citation>
    <scope>NUCLEOTIDE SEQUENCE</scope>
    <source>
        <tissue evidence="4">Midgut</tissue>
    </source>
</reference>
<protein>
    <submittedName>
        <fullName evidence="4">Ribosomal protein L27</fullName>
    </submittedName>
</protein>
<dbReference type="GO" id="GO:1990904">
    <property type="term" value="C:ribonucleoprotein complex"/>
    <property type="evidence" value="ECO:0007669"/>
    <property type="project" value="UniProtKB-KW"/>
</dbReference>
<dbReference type="Gene3D" id="2.30.30.770">
    <property type="match status" value="1"/>
</dbReference>
<dbReference type="InterPro" id="IPR008991">
    <property type="entry name" value="Translation_prot_SH3-like_sf"/>
</dbReference>
<dbReference type="InterPro" id="IPR038655">
    <property type="entry name" value="Ribosomal_eL27_sf"/>
</dbReference>
<evidence type="ECO:0000256" key="3">
    <source>
        <dbReference type="ARBA" id="ARBA00023274"/>
    </source>
</evidence>
<dbReference type="Pfam" id="PF01777">
    <property type="entry name" value="Ribosomal_L27e"/>
    <property type="match status" value="1"/>
</dbReference>
<evidence type="ECO:0000256" key="1">
    <source>
        <dbReference type="ARBA" id="ARBA00009124"/>
    </source>
</evidence>
<accession>R4WIZ8</accession>
<dbReference type="GO" id="GO:0006412">
    <property type="term" value="P:translation"/>
    <property type="evidence" value="ECO:0007669"/>
    <property type="project" value="InterPro"/>
</dbReference>